<keyword evidence="16" id="KW-1185">Reference proteome</keyword>
<evidence type="ECO:0000256" key="4">
    <source>
        <dbReference type="ARBA" id="ARBA00005812"/>
    </source>
</evidence>
<reference evidence="15" key="1">
    <citation type="submission" date="2020-06" db="EMBL/GenBank/DDBJ databases">
        <title>Novel chitinolytic bacterium.</title>
        <authorList>
            <person name="Ungkulpasvich U."/>
            <person name="Kosugi A."/>
            <person name="Uke A."/>
        </authorList>
    </citation>
    <scope>NUCLEOTIDE SEQUENCE</scope>
    <source>
        <strain evidence="15">UUS1-1</strain>
    </source>
</reference>
<evidence type="ECO:0000256" key="13">
    <source>
        <dbReference type="PIRSR" id="PIRSR001359-2"/>
    </source>
</evidence>
<evidence type="ECO:0000256" key="1">
    <source>
        <dbReference type="ARBA" id="ARBA00000441"/>
    </source>
</evidence>
<sequence>MIVTMKAILETSLKAYKEGKPFAVGAFNVNNMEQMQGIMMAAQETKAPVIVQVSRGALKYAQDLYLVNIIKAGAELNPEVPLAIHLDHGNSFETVKRAIDLGFTSVMIDGSLMEDGKTPSTFEYNVKVTAEVVKYAHDRGVTVEGELGTLGGIEDGVGSGKTVLTDPDQAVEFVEKTGVDALAISIGTSHGAYKFKGEPKLAFDIIEEIRKKLPNTYLVSHGSSSVPQELIDIINQYGGKMEAAKGVPIPALQKAITCGINKINVDTDSRLAATGAIRKFFVEHPAAFDPREYNTKAREAIAAEVKKKIEAFGAAGRAADVPNWGLEEMKKLYMS</sequence>
<evidence type="ECO:0000256" key="5">
    <source>
        <dbReference type="ARBA" id="ARBA00013068"/>
    </source>
</evidence>
<evidence type="ECO:0000313" key="15">
    <source>
        <dbReference type="EMBL" id="MBA2133251.1"/>
    </source>
</evidence>
<evidence type="ECO:0000256" key="12">
    <source>
        <dbReference type="PIRSR" id="PIRSR001359-1"/>
    </source>
</evidence>
<evidence type="ECO:0000256" key="6">
    <source>
        <dbReference type="ARBA" id="ARBA00013779"/>
    </source>
</evidence>
<dbReference type="InterPro" id="IPR050246">
    <property type="entry name" value="Class_II_FBP_aldolase"/>
</dbReference>
<feature type="active site" description="Proton donor" evidence="12">
    <location>
        <position position="87"/>
    </location>
</feature>
<dbReference type="PANTHER" id="PTHR30304">
    <property type="entry name" value="D-TAGATOSE-1,6-BISPHOSPHATE ALDOLASE"/>
    <property type="match status" value="1"/>
</dbReference>
<evidence type="ECO:0000256" key="14">
    <source>
        <dbReference type="PIRSR" id="PIRSR001359-3"/>
    </source>
</evidence>
<feature type="binding site" evidence="13">
    <location>
        <position position="191"/>
    </location>
    <ligand>
        <name>dihydroxyacetone phosphate</name>
        <dbReference type="ChEBI" id="CHEBI:57642"/>
    </ligand>
</feature>
<feature type="binding site" evidence="14">
    <location>
        <position position="221"/>
    </location>
    <ligand>
        <name>Zn(2+)</name>
        <dbReference type="ChEBI" id="CHEBI:29105"/>
        <label>1</label>
        <note>catalytic</note>
    </ligand>
</feature>
<dbReference type="FunFam" id="3.20.20.70:FF:000111">
    <property type="entry name" value="Fructose-1,6-bisphosphate aldolase"/>
    <property type="match status" value="1"/>
</dbReference>
<dbReference type="GO" id="GO:0004332">
    <property type="term" value="F:fructose-bisphosphate aldolase activity"/>
    <property type="evidence" value="ECO:0007669"/>
    <property type="project" value="UniProtKB-EC"/>
</dbReference>
<dbReference type="InterPro" id="IPR013785">
    <property type="entry name" value="Aldolase_TIM"/>
</dbReference>
<name>A0A8J6HSC8_9FIRM</name>
<comment type="caution">
    <text evidence="15">The sequence shown here is derived from an EMBL/GenBank/DDBJ whole genome shotgun (WGS) entry which is preliminary data.</text>
</comment>
<feature type="binding site" evidence="14">
    <location>
        <position position="190"/>
    </location>
    <ligand>
        <name>Zn(2+)</name>
        <dbReference type="ChEBI" id="CHEBI:29105"/>
        <label>1</label>
        <note>catalytic</note>
    </ligand>
</feature>
<comment type="catalytic activity">
    <reaction evidence="1">
        <text>beta-D-fructose 1,6-bisphosphate = D-glyceraldehyde 3-phosphate + dihydroxyacetone phosphate</text>
        <dbReference type="Rhea" id="RHEA:14729"/>
        <dbReference type="ChEBI" id="CHEBI:32966"/>
        <dbReference type="ChEBI" id="CHEBI:57642"/>
        <dbReference type="ChEBI" id="CHEBI:59776"/>
        <dbReference type="EC" id="4.1.2.13"/>
    </reaction>
</comment>
<dbReference type="AlphaFoldDB" id="A0A8J6HSC8"/>
<dbReference type="Proteomes" id="UP000657177">
    <property type="component" value="Unassembled WGS sequence"/>
</dbReference>
<evidence type="ECO:0000256" key="3">
    <source>
        <dbReference type="ARBA" id="ARBA00004714"/>
    </source>
</evidence>
<keyword evidence="8 14" id="KW-0862">Zinc</keyword>
<comment type="similarity">
    <text evidence="4">Belongs to the class II fructose-bisphosphate aldolase family.</text>
</comment>
<comment type="cofactor">
    <cofactor evidence="14">
        <name>Zn(2+)</name>
        <dbReference type="ChEBI" id="CHEBI:29105"/>
    </cofactor>
    <text evidence="14">Binds 2 Zn(2+) ions per subunit. One is catalytic and the other provides a structural contribution.</text>
</comment>
<feature type="binding site" evidence="14">
    <location>
        <position position="88"/>
    </location>
    <ligand>
        <name>Zn(2+)</name>
        <dbReference type="ChEBI" id="CHEBI:29105"/>
        <label>1</label>
        <note>catalytic</note>
    </ligand>
</feature>
<feature type="binding site" evidence="13">
    <location>
        <begin position="264"/>
        <end position="267"/>
    </location>
    <ligand>
        <name>dihydroxyacetone phosphate</name>
        <dbReference type="ChEBI" id="CHEBI:57642"/>
    </ligand>
</feature>
<keyword evidence="9" id="KW-0324">Glycolysis</keyword>
<dbReference type="NCBIfam" id="TIGR00167">
    <property type="entry name" value="cbbA"/>
    <property type="match status" value="1"/>
</dbReference>
<evidence type="ECO:0000313" key="16">
    <source>
        <dbReference type="Proteomes" id="UP000657177"/>
    </source>
</evidence>
<keyword evidence="10" id="KW-0456">Lyase</keyword>
<dbReference type="PROSITE" id="PS00806">
    <property type="entry name" value="ALDOLASE_CLASS_II_2"/>
    <property type="match status" value="1"/>
</dbReference>
<proteinExistence type="inferred from homology"/>
<dbReference type="GO" id="GO:0006096">
    <property type="term" value="P:glycolytic process"/>
    <property type="evidence" value="ECO:0007669"/>
    <property type="project" value="UniProtKB-KW"/>
</dbReference>
<gene>
    <name evidence="15" type="ORF">G5B42_06815</name>
</gene>
<comment type="pathway">
    <text evidence="3">Carbohydrate degradation; glycolysis; D-glyceraldehyde 3-phosphate and glycerone phosphate from D-glucose: step 4/4.</text>
</comment>
<feature type="binding site" evidence="13">
    <location>
        <begin position="222"/>
        <end position="224"/>
    </location>
    <ligand>
        <name>dihydroxyacetone phosphate</name>
        <dbReference type="ChEBI" id="CHEBI:57642"/>
    </ligand>
</feature>
<protein>
    <recommendedName>
        <fullName evidence="6">Fructose-bisphosphate aldolase</fullName>
        <ecNumber evidence="5">4.1.2.13</ecNumber>
    </recommendedName>
    <alternativeName>
        <fullName evidence="11">Fructose-1,6-bisphosphate aldolase</fullName>
    </alternativeName>
</protein>
<dbReference type="Pfam" id="PF01116">
    <property type="entry name" value="F_bP_aldolase"/>
    <property type="match status" value="1"/>
</dbReference>
<dbReference type="PANTHER" id="PTHR30304:SF0">
    <property type="entry name" value="D-TAGATOSE-1,6-BISPHOSPHATE ALDOLASE SUBUNIT GATY-RELATED"/>
    <property type="match status" value="1"/>
</dbReference>
<keyword evidence="7 14" id="KW-0479">Metal-binding</keyword>
<evidence type="ECO:0000256" key="10">
    <source>
        <dbReference type="ARBA" id="ARBA00023239"/>
    </source>
</evidence>
<evidence type="ECO:0000256" key="8">
    <source>
        <dbReference type="ARBA" id="ARBA00022833"/>
    </source>
</evidence>
<organism evidence="15 16">
    <name type="scientific">Capillibacterium thermochitinicola</name>
    <dbReference type="NCBI Taxonomy" id="2699427"/>
    <lineage>
        <taxon>Bacteria</taxon>
        <taxon>Bacillati</taxon>
        <taxon>Bacillota</taxon>
        <taxon>Capillibacterium</taxon>
    </lineage>
</organism>
<evidence type="ECO:0000256" key="9">
    <source>
        <dbReference type="ARBA" id="ARBA00023152"/>
    </source>
</evidence>
<evidence type="ECO:0000256" key="2">
    <source>
        <dbReference type="ARBA" id="ARBA00002181"/>
    </source>
</evidence>
<dbReference type="PIRSF" id="PIRSF001359">
    <property type="entry name" value="F_bP_aldolase_II"/>
    <property type="match status" value="1"/>
</dbReference>
<dbReference type="SUPFAM" id="SSF51569">
    <property type="entry name" value="Aldolase"/>
    <property type="match status" value="1"/>
</dbReference>
<evidence type="ECO:0000256" key="7">
    <source>
        <dbReference type="ARBA" id="ARBA00022723"/>
    </source>
</evidence>
<dbReference type="EC" id="4.1.2.13" evidence="5"/>
<dbReference type="Gene3D" id="3.20.20.70">
    <property type="entry name" value="Aldolase class I"/>
    <property type="match status" value="1"/>
</dbReference>
<comment type="function">
    <text evidence="2">Catalyzes the aldol condensation of dihydroxyacetone phosphate (DHAP or glycerone-phosphate) with glyceraldehyde 3-phosphate (G3P) to form fructose 1,6-bisphosphate (FBP) in gluconeogenesis and the reverse reaction in glycolysis.</text>
</comment>
<accession>A0A8J6HSC8</accession>
<feature type="binding site" evidence="14">
    <location>
        <position position="109"/>
    </location>
    <ligand>
        <name>Zn(2+)</name>
        <dbReference type="ChEBI" id="CHEBI:29105"/>
        <label>2</label>
    </ligand>
</feature>
<evidence type="ECO:0000256" key="11">
    <source>
        <dbReference type="ARBA" id="ARBA00031804"/>
    </source>
</evidence>
<dbReference type="EMBL" id="JAAKDE010000013">
    <property type="protein sequence ID" value="MBA2133251.1"/>
    <property type="molecule type" value="Genomic_DNA"/>
</dbReference>
<dbReference type="InterPro" id="IPR000771">
    <property type="entry name" value="FBA_II"/>
</dbReference>
<feature type="binding site" evidence="14">
    <location>
        <position position="146"/>
    </location>
    <ligand>
        <name>Zn(2+)</name>
        <dbReference type="ChEBI" id="CHEBI:29105"/>
        <label>2</label>
    </ligand>
</feature>
<dbReference type="GO" id="GO:0008270">
    <property type="term" value="F:zinc ion binding"/>
    <property type="evidence" value="ECO:0007669"/>
    <property type="project" value="InterPro"/>
</dbReference>
<dbReference type="CDD" id="cd00947">
    <property type="entry name" value="TBP_aldolase_IIB"/>
    <property type="match status" value="1"/>
</dbReference>